<name>A0A1M7NJB7_9FLAO</name>
<feature type="transmembrane region" description="Helical" evidence="6">
    <location>
        <begin position="223"/>
        <end position="244"/>
    </location>
</feature>
<feature type="transmembrane region" description="Helical" evidence="6">
    <location>
        <begin position="177"/>
        <end position="202"/>
    </location>
</feature>
<feature type="transmembrane region" description="Helical" evidence="6">
    <location>
        <begin position="389"/>
        <end position="409"/>
    </location>
</feature>
<sequence>MTFGLSMIKKILGNIVFKNFSYLTIGTVIAQLISLITVLRITDILDPEDYGLFTFLIAQGLLLIRIGDLGNRNIIIRTIAKNPSQTNDLLVNGAILRILALIVLFSIYSAYNYNFGSLSFNNLILIYVFSFLSCFSNLFELIFHGNQKMLPSAIINLVYSIIWFIIVYFILKRGTSITFIFLLYISITLVKGILYLVFIKYYRLFKGSVQSFKVSSRQIMKESWPYFAMLLILLPLTDLANNFLDINSTNDEIGYYNLSERLLGPISLVVGMSLSAIFPNLSAMWSNNKEKFHNYISIGFGVYMIASMLICFIFTLFSKEIIILLFPDGYLSAIKVSQMKVWYLFFMSVDSLVGVFLGAANREKLILRFSIFYFLICTPVLFYSSNFGALGISYGYVISYGIGLIYVWFTFKKSFNIKIKYDLPIWTLALSLFIISYFLTSETSLVYKLIICVSILGILIPYTVKKYKPLITE</sequence>
<dbReference type="PANTHER" id="PTHR30250:SF11">
    <property type="entry name" value="O-ANTIGEN TRANSPORTER-RELATED"/>
    <property type="match status" value="1"/>
</dbReference>
<dbReference type="Pfam" id="PF01943">
    <property type="entry name" value="Polysacc_synt"/>
    <property type="match status" value="1"/>
</dbReference>
<evidence type="ECO:0000256" key="3">
    <source>
        <dbReference type="ARBA" id="ARBA00022692"/>
    </source>
</evidence>
<dbReference type="GO" id="GO:0005886">
    <property type="term" value="C:plasma membrane"/>
    <property type="evidence" value="ECO:0007669"/>
    <property type="project" value="UniProtKB-SubCell"/>
</dbReference>
<dbReference type="STRING" id="143223.SAMN05878281_3211"/>
<feature type="transmembrane region" description="Helical" evidence="6">
    <location>
        <begin position="445"/>
        <end position="464"/>
    </location>
</feature>
<gene>
    <name evidence="7" type="ORF">SAMN05878281_3211</name>
</gene>
<feature type="transmembrane region" description="Helical" evidence="6">
    <location>
        <begin position="341"/>
        <end position="358"/>
    </location>
</feature>
<comment type="subcellular location">
    <subcellularLocation>
        <location evidence="1">Cell membrane</location>
        <topology evidence="1">Multi-pass membrane protein</topology>
    </subcellularLocation>
</comment>
<feature type="transmembrane region" description="Helical" evidence="6">
    <location>
        <begin position="50"/>
        <end position="68"/>
    </location>
</feature>
<feature type="transmembrane region" description="Helical" evidence="6">
    <location>
        <begin position="150"/>
        <end position="171"/>
    </location>
</feature>
<reference evidence="8" key="1">
    <citation type="submission" date="2016-11" db="EMBL/GenBank/DDBJ databases">
        <authorList>
            <person name="Varghese N."/>
            <person name="Submissions S."/>
        </authorList>
    </citation>
    <scope>NUCLEOTIDE SEQUENCE [LARGE SCALE GENOMIC DNA]</scope>
    <source>
        <strain evidence="8">ACAM 48</strain>
    </source>
</reference>
<feature type="transmembrane region" description="Helical" evidence="6">
    <location>
        <begin position="89"/>
        <end position="111"/>
    </location>
</feature>
<evidence type="ECO:0000256" key="6">
    <source>
        <dbReference type="SAM" id="Phobius"/>
    </source>
</evidence>
<dbReference type="AlphaFoldDB" id="A0A1M7NJB7"/>
<dbReference type="PANTHER" id="PTHR30250">
    <property type="entry name" value="PST FAMILY PREDICTED COLANIC ACID TRANSPORTER"/>
    <property type="match status" value="1"/>
</dbReference>
<feature type="transmembrane region" description="Helical" evidence="6">
    <location>
        <begin position="264"/>
        <end position="283"/>
    </location>
</feature>
<evidence type="ECO:0000313" key="8">
    <source>
        <dbReference type="Proteomes" id="UP000190235"/>
    </source>
</evidence>
<feature type="transmembrane region" description="Helical" evidence="6">
    <location>
        <begin position="295"/>
        <end position="317"/>
    </location>
</feature>
<accession>A0A1M7NJB7</accession>
<feature type="transmembrane region" description="Helical" evidence="6">
    <location>
        <begin position="421"/>
        <end position="439"/>
    </location>
</feature>
<evidence type="ECO:0000256" key="4">
    <source>
        <dbReference type="ARBA" id="ARBA00022989"/>
    </source>
</evidence>
<dbReference type="Proteomes" id="UP000190235">
    <property type="component" value="Chromosome I"/>
</dbReference>
<feature type="transmembrane region" description="Helical" evidence="6">
    <location>
        <begin position="20"/>
        <end position="38"/>
    </location>
</feature>
<keyword evidence="2" id="KW-1003">Cell membrane</keyword>
<evidence type="ECO:0000256" key="2">
    <source>
        <dbReference type="ARBA" id="ARBA00022475"/>
    </source>
</evidence>
<evidence type="ECO:0000256" key="1">
    <source>
        <dbReference type="ARBA" id="ARBA00004651"/>
    </source>
</evidence>
<organism evidence="7 8">
    <name type="scientific">Salegentibacter salegens</name>
    <dbReference type="NCBI Taxonomy" id="143223"/>
    <lineage>
        <taxon>Bacteria</taxon>
        <taxon>Pseudomonadati</taxon>
        <taxon>Bacteroidota</taxon>
        <taxon>Flavobacteriia</taxon>
        <taxon>Flavobacteriales</taxon>
        <taxon>Flavobacteriaceae</taxon>
        <taxon>Salegentibacter</taxon>
    </lineage>
</organism>
<protein>
    <submittedName>
        <fullName evidence="7">Membrane protein involved in the export of O-antigen and teichoic acid</fullName>
    </submittedName>
</protein>
<dbReference type="InterPro" id="IPR002797">
    <property type="entry name" value="Polysacc_synth"/>
</dbReference>
<evidence type="ECO:0000256" key="5">
    <source>
        <dbReference type="ARBA" id="ARBA00023136"/>
    </source>
</evidence>
<keyword evidence="8" id="KW-1185">Reference proteome</keyword>
<feature type="transmembrane region" description="Helical" evidence="6">
    <location>
        <begin position="123"/>
        <end position="143"/>
    </location>
</feature>
<keyword evidence="5 6" id="KW-0472">Membrane</keyword>
<keyword evidence="3 6" id="KW-0812">Transmembrane</keyword>
<keyword evidence="4 6" id="KW-1133">Transmembrane helix</keyword>
<dbReference type="EMBL" id="LT670848">
    <property type="protein sequence ID" value="SHN03906.1"/>
    <property type="molecule type" value="Genomic_DNA"/>
</dbReference>
<dbReference type="InterPro" id="IPR050833">
    <property type="entry name" value="Poly_Biosynth_Transport"/>
</dbReference>
<proteinExistence type="predicted"/>
<feature type="transmembrane region" description="Helical" evidence="6">
    <location>
        <begin position="365"/>
        <end position="383"/>
    </location>
</feature>
<evidence type="ECO:0000313" key="7">
    <source>
        <dbReference type="EMBL" id="SHN03906.1"/>
    </source>
</evidence>